<evidence type="ECO:0000256" key="9">
    <source>
        <dbReference type="ARBA" id="ARBA00023211"/>
    </source>
</evidence>
<dbReference type="GO" id="GO:0005829">
    <property type="term" value="C:cytosol"/>
    <property type="evidence" value="ECO:0007669"/>
    <property type="project" value="TreeGrafter"/>
</dbReference>
<gene>
    <name evidence="12" type="ORF">GCM10011514_54290</name>
</gene>
<dbReference type="InterPro" id="IPR001131">
    <property type="entry name" value="Peptidase_M24B_aminopep-P_CS"/>
</dbReference>
<name>A0A916ZB17_9BACT</name>
<keyword evidence="8" id="KW-0482">Metalloprotease</keyword>
<feature type="domain" description="Aminopeptidase P N-terminal" evidence="11">
    <location>
        <begin position="2"/>
        <end position="128"/>
    </location>
</feature>
<keyword evidence="9" id="KW-0464">Manganese</keyword>
<dbReference type="AlphaFoldDB" id="A0A916ZB17"/>
<comment type="similarity">
    <text evidence="3 10">Belongs to the peptidase M24B family.</text>
</comment>
<keyword evidence="12" id="KW-0031">Aminopeptidase</keyword>
<dbReference type="EMBL" id="BMKK01000023">
    <property type="protein sequence ID" value="GGD83387.1"/>
    <property type="molecule type" value="Genomic_DNA"/>
</dbReference>
<dbReference type="InterPro" id="IPR000994">
    <property type="entry name" value="Pept_M24"/>
</dbReference>
<evidence type="ECO:0000313" key="13">
    <source>
        <dbReference type="Proteomes" id="UP000609064"/>
    </source>
</evidence>
<dbReference type="GO" id="GO:0070006">
    <property type="term" value="F:metalloaminopeptidase activity"/>
    <property type="evidence" value="ECO:0007669"/>
    <property type="project" value="InterPro"/>
</dbReference>
<dbReference type="Pfam" id="PF05195">
    <property type="entry name" value="AMP_N"/>
    <property type="match status" value="1"/>
</dbReference>
<comment type="catalytic activity">
    <reaction evidence="1">
        <text>Release of any N-terminal amino acid, including proline, that is linked to proline, even from a dipeptide or tripeptide.</text>
        <dbReference type="EC" id="3.4.11.9"/>
    </reaction>
</comment>
<dbReference type="Pfam" id="PF00557">
    <property type="entry name" value="Peptidase_M24"/>
    <property type="match status" value="1"/>
</dbReference>
<dbReference type="PANTHER" id="PTHR43226:SF4">
    <property type="entry name" value="XAA-PRO AMINOPEPTIDASE 3"/>
    <property type="match status" value="1"/>
</dbReference>
<dbReference type="GO" id="GO:0006508">
    <property type="term" value="P:proteolysis"/>
    <property type="evidence" value="ECO:0007669"/>
    <property type="project" value="UniProtKB-KW"/>
</dbReference>
<dbReference type="SMART" id="SM01011">
    <property type="entry name" value="AMP_N"/>
    <property type="match status" value="1"/>
</dbReference>
<dbReference type="PANTHER" id="PTHR43226">
    <property type="entry name" value="XAA-PRO AMINOPEPTIDASE 3"/>
    <property type="match status" value="1"/>
</dbReference>
<comment type="caution">
    <text evidence="12">The sequence shown here is derived from an EMBL/GenBank/DDBJ whole genome shotgun (WGS) entry which is preliminary data.</text>
</comment>
<dbReference type="RefSeq" id="WP_188771522.1">
    <property type="nucleotide sequence ID" value="NZ_BMKK01000023.1"/>
</dbReference>
<dbReference type="SUPFAM" id="SSF53092">
    <property type="entry name" value="Creatinase/prolidase N-terminal domain"/>
    <property type="match status" value="1"/>
</dbReference>
<evidence type="ECO:0000256" key="1">
    <source>
        <dbReference type="ARBA" id="ARBA00001424"/>
    </source>
</evidence>
<dbReference type="InterPro" id="IPR029149">
    <property type="entry name" value="Creatin/AminoP/Spt16_N"/>
</dbReference>
<evidence type="ECO:0000313" key="12">
    <source>
        <dbReference type="EMBL" id="GGD83387.1"/>
    </source>
</evidence>
<protein>
    <recommendedName>
        <fullName evidence="4">Xaa-Pro aminopeptidase</fullName>
        <ecNumber evidence="4">3.4.11.9</ecNumber>
    </recommendedName>
</protein>
<reference evidence="12" key="2">
    <citation type="submission" date="2020-09" db="EMBL/GenBank/DDBJ databases">
        <authorList>
            <person name="Sun Q."/>
            <person name="Zhou Y."/>
        </authorList>
    </citation>
    <scope>NUCLEOTIDE SEQUENCE</scope>
    <source>
        <strain evidence="12">CGMCC 1.15958</strain>
    </source>
</reference>
<dbReference type="InterPro" id="IPR036005">
    <property type="entry name" value="Creatinase/aminopeptidase-like"/>
</dbReference>
<organism evidence="12 13">
    <name type="scientific">Emticicia aquatilis</name>
    <dbReference type="NCBI Taxonomy" id="1537369"/>
    <lineage>
        <taxon>Bacteria</taxon>
        <taxon>Pseudomonadati</taxon>
        <taxon>Bacteroidota</taxon>
        <taxon>Cytophagia</taxon>
        <taxon>Cytophagales</taxon>
        <taxon>Leadbetterellaceae</taxon>
        <taxon>Emticicia</taxon>
    </lineage>
</organism>
<evidence type="ECO:0000256" key="2">
    <source>
        <dbReference type="ARBA" id="ARBA00001936"/>
    </source>
</evidence>
<comment type="cofactor">
    <cofactor evidence="2">
        <name>Mn(2+)</name>
        <dbReference type="ChEBI" id="CHEBI:29035"/>
    </cofactor>
</comment>
<dbReference type="PROSITE" id="PS00491">
    <property type="entry name" value="PROLINE_PEPTIDASE"/>
    <property type="match status" value="1"/>
</dbReference>
<dbReference type="SUPFAM" id="SSF55920">
    <property type="entry name" value="Creatinase/aminopeptidase"/>
    <property type="match status" value="1"/>
</dbReference>
<sequence length="457" mass="51495">MFSVQTYTERRNALKKAVGSGLILIMGNEEAPMNYHDNTYRFRQDSNFLYFFGISQAGLAAIIDVDSGEEIIFGHEFTMDDIIWVGPQPTLAEQARMVGVYRTEEPSKLPERLKKSSKVHFTPPYRFDNMIRMSEWLSIPTTQLKEKASVELIKGIVAIRSIKTEEEIVQMEDAVNITREMHITAMQLTAAGKKEYKIAAAIHAKAREGGGDLAYPIIFSVNGQTLHNHYHGNTMTEGRLAINDSGAENTMFYAGDITRTIPVSKRFTEKQKEIYNLVLKMETESIAALRPNIQYREIHLSANRIMLEGMKDLGFLNGDVEEMLTLGVQGLFMPHGLGHAIGLDVHDMEDLGEKYVGYRDGLERSTQLGLKSLRMAKELEAGFVLTVEPGIYFIPELIDKWKSENKFTNFVNYSKLDAYRDFGGVRIEDNCLVTETGSKTLGNPIPKTVEEVEALRG</sequence>
<evidence type="ECO:0000256" key="3">
    <source>
        <dbReference type="ARBA" id="ARBA00008766"/>
    </source>
</evidence>
<evidence type="ECO:0000256" key="4">
    <source>
        <dbReference type="ARBA" id="ARBA00012574"/>
    </source>
</evidence>
<proteinExistence type="inferred from homology"/>
<dbReference type="InterPro" id="IPR052433">
    <property type="entry name" value="X-Pro_dipept-like"/>
</dbReference>
<evidence type="ECO:0000256" key="8">
    <source>
        <dbReference type="ARBA" id="ARBA00023049"/>
    </source>
</evidence>
<keyword evidence="13" id="KW-1185">Reference proteome</keyword>
<dbReference type="Gene3D" id="3.90.230.10">
    <property type="entry name" value="Creatinase/methionine aminopeptidase superfamily"/>
    <property type="match status" value="1"/>
</dbReference>
<dbReference type="GO" id="GO:0030145">
    <property type="term" value="F:manganese ion binding"/>
    <property type="evidence" value="ECO:0007669"/>
    <property type="project" value="InterPro"/>
</dbReference>
<evidence type="ECO:0000256" key="10">
    <source>
        <dbReference type="RuleBase" id="RU000590"/>
    </source>
</evidence>
<accession>A0A916ZB17</accession>
<evidence type="ECO:0000256" key="6">
    <source>
        <dbReference type="ARBA" id="ARBA00022723"/>
    </source>
</evidence>
<dbReference type="EC" id="3.4.11.9" evidence="4"/>
<evidence type="ECO:0000259" key="11">
    <source>
        <dbReference type="SMART" id="SM01011"/>
    </source>
</evidence>
<keyword evidence="7" id="KW-0378">Hydrolase</keyword>
<dbReference type="CDD" id="cd01087">
    <property type="entry name" value="Prolidase"/>
    <property type="match status" value="1"/>
</dbReference>
<keyword evidence="5" id="KW-0645">Protease</keyword>
<dbReference type="Gene3D" id="3.40.350.10">
    <property type="entry name" value="Creatinase/prolidase N-terminal domain"/>
    <property type="match status" value="1"/>
</dbReference>
<keyword evidence="6 10" id="KW-0479">Metal-binding</keyword>
<dbReference type="Proteomes" id="UP000609064">
    <property type="component" value="Unassembled WGS sequence"/>
</dbReference>
<dbReference type="InterPro" id="IPR007865">
    <property type="entry name" value="Aminopep_P_N"/>
</dbReference>
<reference evidence="12" key="1">
    <citation type="journal article" date="2014" name="Int. J. Syst. Evol. Microbiol.">
        <title>Complete genome sequence of Corynebacterium casei LMG S-19264T (=DSM 44701T), isolated from a smear-ripened cheese.</title>
        <authorList>
            <consortium name="US DOE Joint Genome Institute (JGI-PGF)"/>
            <person name="Walter F."/>
            <person name="Albersmeier A."/>
            <person name="Kalinowski J."/>
            <person name="Ruckert C."/>
        </authorList>
    </citation>
    <scope>NUCLEOTIDE SEQUENCE</scope>
    <source>
        <strain evidence="12">CGMCC 1.15958</strain>
    </source>
</reference>
<evidence type="ECO:0000256" key="7">
    <source>
        <dbReference type="ARBA" id="ARBA00022801"/>
    </source>
</evidence>
<evidence type="ECO:0000256" key="5">
    <source>
        <dbReference type="ARBA" id="ARBA00022670"/>
    </source>
</evidence>